<keyword evidence="6" id="KW-0238">DNA-binding</keyword>
<evidence type="ECO:0000256" key="4">
    <source>
        <dbReference type="RuleBase" id="RU110713"/>
    </source>
</evidence>
<evidence type="ECO:0000256" key="1">
    <source>
        <dbReference type="ARBA" id="ARBA00005613"/>
    </source>
</evidence>
<dbReference type="InterPro" id="IPR039058">
    <property type="entry name" value="Yippee_fam"/>
</dbReference>
<dbReference type="Proteomes" id="UP000193560">
    <property type="component" value="Unassembled WGS sequence"/>
</dbReference>
<name>A0A1X2IS14_9FUNG</name>
<dbReference type="Pfam" id="PF03226">
    <property type="entry name" value="Yippee-Mis18"/>
    <property type="match status" value="1"/>
</dbReference>
<dbReference type="GO" id="GO:0003677">
    <property type="term" value="F:DNA binding"/>
    <property type="evidence" value="ECO:0007669"/>
    <property type="project" value="UniProtKB-KW"/>
</dbReference>
<evidence type="ECO:0000259" key="5">
    <source>
        <dbReference type="PROSITE" id="PS51792"/>
    </source>
</evidence>
<dbReference type="InterPro" id="IPR004910">
    <property type="entry name" value="Yippee/Mis18/Cereblon"/>
</dbReference>
<protein>
    <recommendedName>
        <fullName evidence="4">Protein yippee-like</fullName>
    </recommendedName>
</protein>
<proteinExistence type="inferred from homology"/>
<comment type="similarity">
    <text evidence="1 4">Belongs to the yippee family.</text>
</comment>
<dbReference type="STRING" id="90262.A0A1X2IS14"/>
<dbReference type="PROSITE" id="PS51792">
    <property type="entry name" value="YIPPEE"/>
    <property type="match status" value="1"/>
</dbReference>
<dbReference type="OrthoDB" id="6407410at2759"/>
<feature type="domain" description="Yippee" evidence="5">
    <location>
        <begin position="19"/>
        <end position="116"/>
    </location>
</feature>
<accession>A0A1X2IS14</accession>
<gene>
    <name evidence="6" type="ORF">BCR42DRAFT_346069</name>
</gene>
<organism evidence="6 7">
    <name type="scientific">Absidia repens</name>
    <dbReference type="NCBI Taxonomy" id="90262"/>
    <lineage>
        <taxon>Eukaryota</taxon>
        <taxon>Fungi</taxon>
        <taxon>Fungi incertae sedis</taxon>
        <taxon>Mucoromycota</taxon>
        <taxon>Mucoromycotina</taxon>
        <taxon>Mucoromycetes</taxon>
        <taxon>Mucorales</taxon>
        <taxon>Cunninghamellaceae</taxon>
        <taxon>Absidia</taxon>
    </lineage>
</organism>
<evidence type="ECO:0000313" key="7">
    <source>
        <dbReference type="Proteomes" id="UP000193560"/>
    </source>
</evidence>
<dbReference type="AlphaFoldDB" id="A0A1X2IS14"/>
<dbReference type="PANTHER" id="PTHR13848">
    <property type="entry name" value="PROTEIN YIPPEE-LIKE CG15309-RELATED"/>
    <property type="match status" value="1"/>
</dbReference>
<reference evidence="6 7" key="1">
    <citation type="submission" date="2016-07" db="EMBL/GenBank/DDBJ databases">
        <title>Pervasive Adenine N6-methylation of Active Genes in Fungi.</title>
        <authorList>
            <consortium name="DOE Joint Genome Institute"/>
            <person name="Mondo S.J."/>
            <person name="Dannebaum R.O."/>
            <person name="Kuo R.C."/>
            <person name="Labutti K."/>
            <person name="Haridas S."/>
            <person name="Kuo A."/>
            <person name="Salamov A."/>
            <person name="Ahrendt S.R."/>
            <person name="Lipzen A."/>
            <person name="Sullivan W."/>
            <person name="Andreopoulos W.B."/>
            <person name="Clum A."/>
            <person name="Lindquist E."/>
            <person name="Daum C."/>
            <person name="Ramamoorthy G.K."/>
            <person name="Gryganskyi A."/>
            <person name="Culley D."/>
            <person name="Magnuson J.K."/>
            <person name="James T.Y."/>
            <person name="O'Malley M.A."/>
            <person name="Stajich J.E."/>
            <person name="Spatafora J.W."/>
            <person name="Visel A."/>
            <person name="Grigoriev I.V."/>
        </authorList>
    </citation>
    <scope>NUCLEOTIDE SEQUENCE [LARGE SCALE GENOMIC DNA]</scope>
    <source>
        <strain evidence="6 7">NRRL 1336</strain>
    </source>
</reference>
<keyword evidence="2" id="KW-0479">Metal-binding</keyword>
<sequence>MTVYRNITTHLNYLDDRRTIYSCAHCNTHLIYQDDIISKAFQGQTGRAYLVVWINNIKLGVKEKRMLITGIHTIAEISCIHCHNKLGWKYIHAVESSQKFKEDKFIVEKQKIVKETTSIPSNTYYED</sequence>
<keyword evidence="3" id="KW-0862">Zinc</keyword>
<dbReference type="InterPro" id="IPR034751">
    <property type="entry name" value="Yippee"/>
</dbReference>
<evidence type="ECO:0000256" key="2">
    <source>
        <dbReference type="ARBA" id="ARBA00022723"/>
    </source>
</evidence>
<keyword evidence="7" id="KW-1185">Reference proteome</keyword>
<dbReference type="GO" id="GO:0046872">
    <property type="term" value="F:metal ion binding"/>
    <property type="evidence" value="ECO:0007669"/>
    <property type="project" value="UniProtKB-KW"/>
</dbReference>
<dbReference type="EMBL" id="MCGE01000005">
    <property type="protein sequence ID" value="ORZ21311.1"/>
    <property type="molecule type" value="Genomic_DNA"/>
</dbReference>
<comment type="caution">
    <text evidence="6">The sequence shown here is derived from an EMBL/GenBank/DDBJ whole genome shotgun (WGS) entry which is preliminary data.</text>
</comment>
<evidence type="ECO:0000256" key="3">
    <source>
        <dbReference type="ARBA" id="ARBA00022833"/>
    </source>
</evidence>
<evidence type="ECO:0000313" key="6">
    <source>
        <dbReference type="EMBL" id="ORZ21311.1"/>
    </source>
</evidence>